<reference evidence="3" key="2">
    <citation type="submission" date="2010-04" db="EMBL/GenBank/DDBJ databases">
        <authorList>
            <person name="Buell R."/>
            <person name="Hamilton J."/>
            <person name="Hostetler J."/>
        </authorList>
    </citation>
    <scope>NUCLEOTIDE SEQUENCE [LARGE SCALE GENOMIC DNA]</scope>
    <source>
        <strain evidence="3">DAOM:BR144</strain>
    </source>
</reference>
<evidence type="ECO:0000313" key="2">
    <source>
        <dbReference type="EnsemblProtists" id="PYU1_T008544"/>
    </source>
</evidence>
<feature type="domain" description="Isopenicillin N synthase-like Fe(2+) 2OG dioxygenase" evidence="1">
    <location>
        <begin position="9"/>
        <end position="64"/>
    </location>
</feature>
<reference evidence="3" key="1">
    <citation type="journal article" date="2010" name="Genome Biol.">
        <title>Genome sequence of the necrotrophic plant pathogen Pythium ultimum reveals original pathogenicity mechanisms and effector repertoire.</title>
        <authorList>
            <person name="Levesque C.A."/>
            <person name="Brouwer H."/>
            <person name="Cano L."/>
            <person name="Hamilton J.P."/>
            <person name="Holt C."/>
            <person name="Huitema E."/>
            <person name="Raffaele S."/>
            <person name="Robideau G.P."/>
            <person name="Thines M."/>
            <person name="Win J."/>
            <person name="Zerillo M.M."/>
            <person name="Beakes G.W."/>
            <person name="Boore J.L."/>
            <person name="Busam D."/>
            <person name="Dumas B."/>
            <person name="Ferriera S."/>
            <person name="Fuerstenberg S.I."/>
            <person name="Gachon C.M."/>
            <person name="Gaulin E."/>
            <person name="Govers F."/>
            <person name="Grenville-Briggs L."/>
            <person name="Horner N."/>
            <person name="Hostetler J."/>
            <person name="Jiang R.H."/>
            <person name="Johnson J."/>
            <person name="Krajaejun T."/>
            <person name="Lin H."/>
            <person name="Meijer H.J."/>
            <person name="Moore B."/>
            <person name="Morris P."/>
            <person name="Phuntmart V."/>
            <person name="Puiu D."/>
            <person name="Shetty J."/>
            <person name="Stajich J.E."/>
            <person name="Tripathy S."/>
            <person name="Wawra S."/>
            <person name="van West P."/>
            <person name="Whitty B.R."/>
            <person name="Coutinho P.M."/>
            <person name="Henrissat B."/>
            <person name="Martin F."/>
            <person name="Thomas P.D."/>
            <person name="Tyler B.M."/>
            <person name="De Vries R.P."/>
            <person name="Kamoun S."/>
            <person name="Yandell M."/>
            <person name="Tisserat N."/>
            <person name="Buell C.R."/>
        </authorList>
    </citation>
    <scope>NUCLEOTIDE SEQUENCE</scope>
    <source>
        <strain evidence="3">DAOM:BR144</strain>
    </source>
</reference>
<protein>
    <recommendedName>
        <fullName evidence="1">Isopenicillin N synthase-like Fe(2+) 2OG dioxygenase domain-containing protein</fullName>
    </recommendedName>
</protein>
<dbReference type="InParanoid" id="K3WU97"/>
<dbReference type="SUPFAM" id="SSF51197">
    <property type="entry name" value="Clavaminate synthase-like"/>
    <property type="match status" value="1"/>
</dbReference>
<dbReference type="InterPro" id="IPR044861">
    <property type="entry name" value="IPNS-like_FE2OG_OXY"/>
</dbReference>
<name>K3WU97_GLOUD</name>
<sequence>MWNLERMAWSDVEEDAKSIHFSVFAGETLGLITNGLIKAPLHRVPAICVDSEENRRMSMPYFLRVRPEKCLNPRAEPAAQLTCRDFMEDMVFKKRPWRRDENKKNLPPPDY</sequence>
<keyword evidence="3" id="KW-1185">Reference proteome</keyword>
<dbReference type="HOGENOM" id="CLU_2163457_0_0_1"/>
<reference evidence="2" key="3">
    <citation type="submission" date="2015-02" db="UniProtKB">
        <authorList>
            <consortium name="EnsemblProtists"/>
        </authorList>
    </citation>
    <scope>IDENTIFICATION</scope>
    <source>
        <strain evidence="2">DAOM BR144</strain>
    </source>
</reference>
<proteinExistence type="predicted"/>
<dbReference type="EMBL" id="GL376613">
    <property type="status" value="NOT_ANNOTATED_CDS"/>
    <property type="molecule type" value="Genomic_DNA"/>
</dbReference>
<dbReference type="VEuPathDB" id="FungiDB:PYU1_G008528"/>
<organism evidence="2 3">
    <name type="scientific">Globisporangium ultimum (strain ATCC 200006 / CBS 805.95 / DAOM BR144)</name>
    <name type="common">Pythium ultimum</name>
    <dbReference type="NCBI Taxonomy" id="431595"/>
    <lineage>
        <taxon>Eukaryota</taxon>
        <taxon>Sar</taxon>
        <taxon>Stramenopiles</taxon>
        <taxon>Oomycota</taxon>
        <taxon>Peronosporomycetes</taxon>
        <taxon>Pythiales</taxon>
        <taxon>Pythiaceae</taxon>
        <taxon>Globisporangium</taxon>
    </lineage>
</organism>
<dbReference type="Gene3D" id="2.60.120.330">
    <property type="entry name" value="B-lactam Antibiotic, Isopenicillin N Synthase, Chain"/>
    <property type="match status" value="1"/>
</dbReference>
<evidence type="ECO:0000259" key="1">
    <source>
        <dbReference type="Pfam" id="PF03171"/>
    </source>
</evidence>
<accession>K3WU97</accession>
<dbReference type="EnsemblProtists" id="PYU1_T008544">
    <property type="protein sequence ID" value="PYU1_T008544"/>
    <property type="gene ID" value="PYU1_G008528"/>
</dbReference>
<dbReference type="InterPro" id="IPR027443">
    <property type="entry name" value="IPNS-like_sf"/>
</dbReference>
<evidence type="ECO:0000313" key="3">
    <source>
        <dbReference type="Proteomes" id="UP000019132"/>
    </source>
</evidence>
<dbReference type="eggNOG" id="ENOG502RDB6">
    <property type="taxonomic scope" value="Eukaryota"/>
</dbReference>
<dbReference type="AlphaFoldDB" id="K3WU97"/>
<dbReference type="Proteomes" id="UP000019132">
    <property type="component" value="Unassembled WGS sequence"/>
</dbReference>
<dbReference type="Pfam" id="PF03171">
    <property type="entry name" value="2OG-FeII_Oxy"/>
    <property type="match status" value="1"/>
</dbReference>